<dbReference type="Gene3D" id="1.10.530.10">
    <property type="match status" value="1"/>
</dbReference>
<dbReference type="PANTHER" id="PTHR37423">
    <property type="entry name" value="SOLUBLE LYTIC MUREIN TRANSGLYCOSYLASE-RELATED"/>
    <property type="match status" value="1"/>
</dbReference>
<dbReference type="AlphaFoldDB" id="A0A501XQG3"/>
<gene>
    <name evidence="5" type="ORF">FJQ54_05215</name>
</gene>
<keyword evidence="6" id="KW-1185">Reference proteome</keyword>
<reference evidence="5 6" key="1">
    <citation type="submission" date="2019-06" db="EMBL/GenBank/DDBJ databases">
        <authorList>
            <person name="Lee I."/>
            <person name="Jang G.I."/>
            <person name="Hwang C.Y."/>
        </authorList>
    </citation>
    <scope>NUCLEOTIDE SEQUENCE [LARGE SCALE GENOMIC DNA]</scope>
    <source>
        <strain evidence="5 6">PAMC 28131</strain>
    </source>
</reference>
<feature type="region of interest" description="Disordered" evidence="3">
    <location>
        <begin position="175"/>
        <end position="198"/>
    </location>
</feature>
<dbReference type="InterPro" id="IPR023346">
    <property type="entry name" value="Lysozyme-like_dom_sf"/>
</dbReference>
<protein>
    <submittedName>
        <fullName evidence="5">Lytic transglycosylase domain-containing protein</fullName>
    </submittedName>
</protein>
<name>A0A501XQG3_9SPHN</name>
<comment type="similarity">
    <text evidence="2">Belongs to the virb1 family.</text>
</comment>
<comment type="caution">
    <text evidence="5">The sequence shown here is derived from an EMBL/GenBank/DDBJ whole genome shotgun (WGS) entry which is preliminary data.</text>
</comment>
<feature type="domain" description="Transglycosylase SLT" evidence="4">
    <location>
        <begin position="24"/>
        <end position="134"/>
    </location>
</feature>
<accession>A0A501XQG3</accession>
<dbReference type="CDD" id="cd00254">
    <property type="entry name" value="LT-like"/>
    <property type="match status" value="1"/>
</dbReference>
<dbReference type="Proteomes" id="UP000319897">
    <property type="component" value="Unassembled WGS sequence"/>
</dbReference>
<evidence type="ECO:0000256" key="2">
    <source>
        <dbReference type="ARBA" id="ARBA00009387"/>
    </source>
</evidence>
<evidence type="ECO:0000313" key="5">
    <source>
        <dbReference type="EMBL" id="TPE62705.1"/>
    </source>
</evidence>
<evidence type="ECO:0000256" key="3">
    <source>
        <dbReference type="SAM" id="MobiDB-lite"/>
    </source>
</evidence>
<proteinExistence type="inferred from homology"/>
<dbReference type="SUPFAM" id="SSF53955">
    <property type="entry name" value="Lysozyme-like"/>
    <property type="match status" value="1"/>
</dbReference>
<evidence type="ECO:0000313" key="6">
    <source>
        <dbReference type="Proteomes" id="UP000319897"/>
    </source>
</evidence>
<dbReference type="Pfam" id="PF01464">
    <property type="entry name" value="SLT"/>
    <property type="match status" value="1"/>
</dbReference>
<comment type="similarity">
    <text evidence="1">Belongs to the transglycosylase Slt family.</text>
</comment>
<organism evidence="5 6">
    <name type="scientific">Sandaracinobacter neustonicus</name>
    <dbReference type="NCBI Taxonomy" id="1715348"/>
    <lineage>
        <taxon>Bacteria</taxon>
        <taxon>Pseudomonadati</taxon>
        <taxon>Pseudomonadota</taxon>
        <taxon>Alphaproteobacteria</taxon>
        <taxon>Sphingomonadales</taxon>
        <taxon>Sphingosinicellaceae</taxon>
        <taxon>Sandaracinobacter</taxon>
    </lineage>
</organism>
<dbReference type="OrthoDB" id="9801695at2"/>
<evidence type="ECO:0000256" key="1">
    <source>
        <dbReference type="ARBA" id="ARBA00007734"/>
    </source>
</evidence>
<evidence type="ECO:0000259" key="4">
    <source>
        <dbReference type="Pfam" id="PF01464"/>
    </source>
</evidence>
<dbReference type="EMBL" id="VFSU01000017">
    <property type="protein sequence ID" value="TPE62705.1"/>
    <property type="molecule type" value="Genomic_DNA"/>
</dbReference>
<dbReference type="InterPro" id="IPR008258">
    <property type="entry name" value="Transglycosylase_SLT_dom_1"/>
</dbReference>
<sequence length="198" mass="21798">MLIAEPASAWCGPVDHVNLWHREIAEASIQTGVPVSWIERVMRAESCGRTRLNGEPIISPAGAMGLMQLMPETWAEMRARYALGSDPYAPRDNILAGAAYLRRMYDRFGYPGLYAAYNAGPGRYSMHLKSGKALPAETRIYLQKVAGEHSVAKPEIGNPAKPALFVVRFQQPPDAADPVEQLPTSPSVDPLFAVRRRP</sequence>
<dbReference type="PANTHER" id="PTHR37423:SF2">
    <property type="entry name" value="MEMBRANE-BOUND LYTIC MUREIN TRANSGLYCOSYLASE C"/>
    <property type="match status" value="1"/>
</dbReference>